<feature type="compositionally biased region" description="Polar residues" evidence="1">
    <location>
        <begin position="393"/>
        <end position="406"/>
    </location>
</feature>
<evidence type="ECO:0000313" key="3">
    <source>
        <dbReference type="EMBL" id="ROT75846.1"/>
    </source>
</evidence>
<dbReference type="SUPFAM" id="SSF56436">
    <property type="entry name" value="C-type lectin-like"/>
    <property type="match status" value="1"/>
</dbReference>
<dbReference type="Proteomes" id="UP000283509">
    <property type="component" value="Unassembled WGS sequence"/>
</dbReference>
<evidence type="ECO:0000313" key="4">
    <source>
        <dbReference type="Proteomes" id="UP000283509"/>
    </source>
</evidence>
<dbReference type="CDD" id="cd00037">
    <property type="entry name" value="CLECT"/>
    <property type="match status" value="1"/>
</dbReference>
<dbReference type="OrthoDB" id="10000452at2759"/>
<keyword evidence="2" id="KW-0732">Signal</keyword>
<dbReference type="EMBL" id="QCYY01001724">
    <property type="protein sequence ID" value="ROT75846.1"/>
    <property type="molecule type" value="Genomic_DNA"/>
</dbReference>
<reference evidence="3 4" key="1">
    <citation type="submission" date="2018-04" db="EMBL/GenBank/DDBJ databases">
        <authorList>
            <person name="Zhang X."/>
            <person name="Yuan J."/>
            <person name="Li F."/>
            <person name="Xiang J."/>
        </authorList>
    </citation>
    <scope>NUCLEOTIDE SEQUENCE [LARGE SCALE GENOMIC DNA]</scope>
    <source>
        <tissue evidence="3">Muscle</tissue>
    </source>
</reference>
<accession>A0A423THB2</accession>
<keyword evidence="4" id="KW-1185">Reference proteome</keyword>
<feature type="region of interest" description="Disordered" evidence="1">
    <location>
        <begin position="264"/>
        <end position="285"/>
    </location>
</feature>
<evidence type="ECO:0008006" key="5">
    <source>
        <dbReference type="Google" id="ProtNLM"/>
    </source>
</evidence>
<reference evidence="3 4" key="2">
    <citation type="submission" date="2019-01" db="EMBL/GenBank/DDBJ databases">
        <title>The decoding of complex shrimp genome reveals the adaptation for benthos swimmer, frequently molting mechanism and breeding impact on genome.</title>
        <authorList>
            <person name="Sun Y."/>
            <person name="Gao Y."/>
            <person name="Yu Y."/>
        </authorList>
    </citation>
    <scope>NUCLEOTIDE SEQUENCE [LARGE SCALE GENOMIC DNA]</scope>
    <source>
        <tissue evidence="3">Muscle</tissue>
    </source>
</reference>
<feature type="chain" id="PRO_5019259549" description="C-type lectin domain-containing protein" evidence="2">
    <location>
        <begin position="32"/>
        <end position="480"/>
    </location>
</feature>
<evidence type="ECO:0000256" key="1">
    <source>
        <dbReference type="SAM" id="MobiDB-lite"/>
    </source>
</evidence>
<feature type="signal peptide" evidence="2">
    <location>
        <begin position="1"/>
        <end position="31"/>
    </location>
</feature>
<gene>
    <name evidence="3" type="ORF">C7M84_005598</name>
</gene>
<evidence type="ECO:0000256" key="2">
    <source>
        <dbReference type="SAM" id="SignalP"/>
    </source>
</evidence>
<name>A0A423THB2_PENVA</name>
<protein>
    <recommendedName>
        <fullName evidence="5">C-type lectin domain-containing protein</fullName>
    </recommendedName>
</protein>
<feature type="compositionally biased region" description="Polar residues" evidence="1">
    <location>
        <begin position="419"/>
        <end position="434"/>
    </location>
</feature>
<dbReference type="AlphaFoldDB" id="A0A423THB2"/>
<feature type="region of interest" description="Disordered" evidence="1">
    <location>
        <begin position="379"/>
        <end position="449"/>
    </location>
</feature>
<organism evidence="3 4">
    <name type="scientific">Penaeus vannamei</name>
    <name type="common">Whiteleg shrimp</name>
    <name type="synonym">Litopenaeus vannamei</name>
    <dbReference type="NCBI Taxonomy" id="6689"/>
    <lineage>
        <taxon>Eukaryota</taxon>
        <taxon>Metazoa</taxon>
        <taxon>Ecdysozoa</taxon>
        <taxon>Arthropoda</taxon>
        <taxon>Crustacea</taxon>
        <taxon>Multicrustacea</taxon>
        <taxon>Malacostraca</taxon>
        <taxon>Eumalacostraca</taxon>
        <taxon>Eucarida</taxon>
        <taxon>Decapoda</taxon>
        <taxon>Dendrobranchiata</taxon>
        <taxon>Penaeoidea</taxon>
        <taxon>Penaeidae</taxon>
        <taxon>Penaeus</taxon>
    </lineage>
</organism>
<dbReference type="InterPro" id="IPR016187">
    <property type="entry name" value="CTDL_fold"/>
</dbReference>
<sequence length="480" mass="52384">MPQRILSCRSAILVAYLGLLLYHEFLRGSSTEPQVQVEAQQDTSAPGPVHVPSLVLPEATEILGGLGESEPGGVTLTTTGSAEKLQQATQVLQNVGEWFGNHEVMATLTEARLESIEKRLETFSRMVDNFSKGLDLTWKQIDFVNKHYTGEVATKLETMMSSVQYFHKQLETLNLQQRTDIDASQQMASNFLSVNSRLAKLEEKSEEDNAGIRSVQFDLEEHLPLLRSMVKEEVQAHRVPEDLDSRMVAVDEATVATINRMGNLEAKKSSASPTASSGETTNKQPDALLLDLVKSVHTTQRHPGVPLHPECRSPYLRVGQLCLATTRTPTPWNHARDACLGSGGQLALPSNLTLFARYLRSNNVSGEVWVGGSELIWSLDPQSPPPTPKETGHQQTTSITPGSQTEDAADDSTLRKANQDSNSSGPGKQSTDSAGTKPAGPKQAESPRQDQCLAVVLRQDVHAVLRLCGDHNIAVCQQNT</sequence>
<proteinExistence type="predicted"/>
<comment type="caution">
    <text evidence="3">The sequence shown here is derived from an EMBL/GenBank/DDBJ whole genome shotgun (WGS) entry which is preliminary data.</text>
</comment>